<dbReference type="EMBL" id="CAJNDS010002115">
    <property type="protein sequence ID" value="CAE7335627.1"/>
    <property type="molecule type" value="Genomic_DNA"/>
</dbReference>
<sequence>MSWNLHGKSLEALADLMTGTCTPPDVLMLQELGGIRDLELGAQRVQEWSLGPKTYNVYVVNTTASFRCVAVAVCTALIHARPEVVPHPLGLLVKLASDRGHFCLSSLHFPHEQRADAVEVWTTGIQSLQVQLSALSQHTQIVLGCDLNQNYASQVDSFPGMSHMRSLVHVHGLRGSAPLGGTWHARGLSTPIDWWLFRTHGCQAQFWKDEGMRQALPSDHDPIFLQITVSAHWFQRTWRPQDKTGQWNYRSEIREQGLRDPEFIYNQDSISELCQKAATRPPNLRYSDSPRIQELIAERKSCMCPEKRALLMKQIRETRTADKAQHKTDLLQRARQGDRRAISFLRRSAAGASFEGGYVAARGGLQQAAEELADFYRHKYAREDAEPDPVRVHAASVAPPPAPITHEDLVACIQEMKRGVSGGLDGVTYEGLLQIALMDTQHKLAGYLTDILQGRLALPSSWSHGKITLMPKVSQPQGAKDLRPICLTPCLGKVFSKILMRRVRDASPPYQAGQMGCRPGSQAIDGVAAAQMIVQQLRSRGRCGACVAKLDIRAAFDTLSHSAILEWLRQGRPTTEKVLLWEMCIQSRITMGIGARRWDQQLERGVLQGTSYSADLFSRVIDWFLGPLIEHWRTERFPDWEARVGPLAHLLLYADDLLVFADTPADLQTKVQGIEDCLAAIGLRINASKSTVLGQVQGPAPGVWLRGQPQPMPAEDHLLYLGVPLSYILDTEVMIGHGLRKTFNTYYAFRRLLQGIHTPLKLKMLLFDSYITSKWAWCAPVLWPSAKLLRRLTALQHTYLLGVLAFTSDFVLGWLGNEIAKRRAVREVCDRLLQGRAKWAEIWVRRVWRYWGHLSRSEMNTPVVSMFRTCYWAAVATGATRPVWVQDTVPRRLQRAYMRFRKDAWPAAWELLAHRRPDWTLAEDVWSRYWIAESPALGHPDMLGGRQLLLLGDLSAILRPSKMPPELPYARAVVCVPYYASSARRDKWVIWLVDGKAAVTAAICPPGGGPDTHTWMQMRSPSPQASAADSMARKWRFLRTCRGALPGDAAAVLALPSTLFVRHVLEHHVGLTDWTHVMSIERLHVQLPWLLDECTLQPKKTPKDFQLVCEQAAQSFPPGRQFLLRDASGSTAQFF</sequence>
<dbReference type="InterPro" id="IPR000477">
    <property type="entry name" value="RT_dom"/>
</dbReference>
<dbReference type="InterPro" id="IPR043502">
    <property type="entry name" value="DNA/RNA_pol_sf"/>
</dbReference>
<dbReference type="Proteomes" id="UP000604046">
    <property type="component" value="Unassembled WGS sequence"/>
</dbReference>
<dbReference type="Pfam" id="PF00078">
    <property type="entry name" value="RVT_1"/>
    <property type="match status" value="1"/>
</dbReference>
<dbReference type="SUPFAM" id="SSF56672">
    <property type="entry name" value="DNA/RNA polymerases"/>
    <property type="match status" value="1"/>
</dbReference>
<dbReference type="InterPro" id="IPR043128">
    <property type="entry name" value="Rev_trsase/Diguanyl_cyclase"/>
</dbReference>
<keyword evidence="3" id="KW-1185">Reference proteome</keyword>
<dbReference type="Gene3D" id="3.60.10.10">
    <property type="entry name" value="Endonuclease/exonuclease/phosphatase"/>
    <property type="match status" value="1"/>
</dbReference>
<evidence type="ECO:0000313" key="2">
    <source>
        <dbReference type="EMBL" id="CAE7335627.1"/>
    </source>
</evidence>
<gene>
    <name evidence="2" type="primary">pol</name>
    <name evidence="2" type="ORF">SNAT2548_LOCUS17555</name>
</gene>
<evidence type="ECO:0000259" key="1">
    <source>
        <dbReference type="PROSITE" id="PS50878"/>
    </source>
</evidence>
<name>A0A812NX75_9DINO</name>
<dbReference type="CDD" id="cd01650">
    <property type="entry name" value="RT_nLTR_like"/>
    <property type="match status" value="1"/>
</dbReference>
<dbReference type="AlphaFoldDB" id="A0A812NX75"/>
<proteinExistence type="predicted"/>
<feature type="domain" description="Reverse transcriptase" evidence="1">
    <location>
        <begin position="451"/>
        <end position="725"/>
    </location>
</feature>
<reference evidence="2" key="1">
    <citation type="submission" date="2021-02" db="EMBL/GenBank/DDBJ databases">
        <authorList>
            <person name="Dougan E. K."/>
            <person name="Rhodes N."/>
            <person name="Thang M."/>
            <person name="Chan C."/>
        </authorList>
    </citation>
    <scope>NUCLEOTIDE SEQUENCE</scope>
</reference>
<dbReference type="InterPro" id="IPR036691">
    <property type="entry name" value="Endo/exonu/phosph_ase_sf"/>
</dbReference>
<dbReference type="PROSITE" id="PS50878">
    <property type="entry name" value="RT_POL"/>
    <property type="match status" value="1"/>
</dbReference>
<dbReference type="Gene3D" id="3.30.70.270">
    <property type="match status" value="1"/>
</dbReference>
<dbReference type="OrthoDB" id="448152at2759"/>
<evidence type="ECO:0000313" key="3">
    <source>
        <dbReference type="Proteomes" id="UP000604046"/>
    </source>
</evidence>
<comment type="caution">
    <text evidence="2">The sequence shown here is derived from an EMBL/GenBank/DDBJ whole genome shotgun (WGS) entry which is preliminary data.</text>
</comment>
<protein>
    <submittedName>
        <fullName evidence="2">Pol protein</fullName>
    </submittedName>
</protein>
<dbReference type="PANTHER" id="PTHR19446">
    <property type="entry name" value="REVERSE TRANSCRIPTASES"/>
    <property type="match status" value="1"/>
</dbReference>
<accession>A0A812NX75</accession>
<dbReference type="SUPFAM" id="SSF56219">
    <property type="entry name" value="DNase I-like"/>
    <property type="match status" value="1"/>
</dbReference>
<organism evidence="2 3">
    <name type="scientific">Symbiodinium natans</name>
    <dbReference type="NCBI Taxonomy" id="878477"/>
    <lineage>
        <taxon>Eukaryota</taxon>
        <taxon>Sar</taxon>
        <taxon>Alveolata</taxon>
        <taxon>Dinophyceae</taxon>
        <taxon>Suessiales</taxon>
        <taxon>Symbiodiniaceae</taxon>
        <taxon>Symbiodinium</taxon>
    </lineage>
</organism>